<evidence type="ECO:0000313" key="4">
    <source>
        <dbReference type="RefSeq" id="XP_015895643.3"/>
    </source>
</evidence>
<feature type="domain" description="VQ" evidence="2">
    <location>
        <begin position="65"/>
        <end position="90"/>
    </location>
</feature>
<dbReference type="PANTHER" id="PTHR33143">
    <property type="entry name" value="F16F4.1 PROTEIN-RELATED"/>
    <property type="match status" value="1"/>
</dbReference>
<dbReference type="InterPro" id="IPR008889">
    <property type="entry name" value="VQ"/>
</dbReference>
<dbReference type="Proteomes" id="UP001652623">
    <property type="component" value="Chromosome 12"/>
</dbReference>
<dbReference type="AlphaFoldDB" id="A0A6P4B1G9"/>
<name>A0A6P4B1G9_ZIZJJ</name>
<feature type="compositionally biased region" description="Polar residues" evidence="1">
    <location>
        <begin position="96"/>
        <end position="134"/>
    </location>
</feature>
<dbReference type="GO" id="GO:0005634">
    <property type="term" value="C:nucleus"/>
    <property type="evidence" value="ECO:0007669"/>
    <property type="project" value="TreeGrafter"/>
</dbReference>
<gene>
    <name evidence="4" type="primary">LOC107429468</name>
</gene>
<keyword evidence="3" id="KW-1185">Reference proteome</keyword>
<dbReference type="PANTHER" id="PTHR33143:SF76">
    <property type="entry name" value="VQ MOTIF-CONTAINING PROTEIN 8, CHLOROPLASTIC"/>
    <property type="match status" value="1"/>
</dbReference>
<dbReference type="InParanoid" id="A0A6P4B1G9"/>
<proteinExistence type="predicted"/>
<sequence length="239" mass="25797">MSPAKFNDEDRSMKAIHGVRPSPLKINRDSHSIQKPSSSFAAAPVVPASAFPNPQQKRQPVIIYTHSPKVIHTQARDFMALVQKLTGLTHPEDETASFSQKQMESNGNAKDSSSAMSEANAAKSGNRNPTIISQEETESSSVVTDDNNNNNKNYSGNSSSYDMEAIRSSSSGSGGSSILSFSNSYFGDVPLFTPNGTDFFCSPRPGYRFPAADTSFASPNIGGSISPSVLEFIKRIQEY</sequence>
<protein>
    <submittedName>
        <fullName evidence="4">VQ motif-containing protein 20</fullName>
    </submittedName>
</protein>
<evidence type="ECO:0000256" key="1">
    <source>
        <dbReference type="SAM" id="MobiDB-lite"/>
    </source>
</evidence>
<dbReference type="KEGG" id="zju:107429468"/>
<evidence type="ECO:0000259" key="2">
    <source>
        <dbReference type="Pfam" id="PF05678"/>
    </source>
</evidence>
<organism evidence="3 4">
    <name type="scientific">Ziziphus jujuba</name>
    <name type="common">Chinese jujube</name>
    <name type="synonym">Ziziphus sativa</name>
    <dbReference type="NCBI Taxonomy" id="326968"/>
    <lineage>
        <taxon>Eukaryota</taxon>
        <taxon>Viridiplantae</taxon>
        <taxon>Streptophyta</taxon>
        <taxon>Embryophyta</taxon>
        <taxon>Tracheophyta</taxon>
        <taxon>Spermatophyta</taxon>
        <taxon>Magnoliopsida</taxon>
        <taxon>eudicotyledons</taxon>
        <taxon>Gunneridae</taxon>
        <taxon>Pentapetalae</taxon>
        <taxon>rosids</taxon>
        <taxon>fabids</taxon>
        <taxon>Rosales</taxon>
        <taxon>Rhamnaceae</taxon>
        <taxon>Paliureae</taxon>
        <taxon>Ziziphus</taxon>
    </lineage>
</organism>
<evidence type="ECO:0000313" key="3">
    <source>
        <dbReference type="Proteomes" id="UP001652623"/>
    </source>
</evidence>
<feature type="region of interest" description="Disordered" evidence="1">
    <location>
        <begin position="1"/>
        <end position="41"/>
    </location>
</feature>
<dbReference type="Pfam" id="PF05678">
    <property type="entry name" value="VQ"/>
    <property type="match status" value="1"/>
</dbReference>
<feature type="region of interest" description="Disordered" evidence="1">
    <location>
        <begin position="93"/>
        <end position="167"/>
    </location>
</feature>
<dbReference type="GeneID" id="107429468"/>
<accession>A0A6P4B1G9</accession>
<reference evidence="4" key="1">
    <citation type="submission" date="2025-08" db="UniProtKB">
        <authorList>
            <consortium name="RefSeq"/>
        </authorList>
    </citation>
    <scope>IDENTIFICATION</scope>
    <source>
        <tissue evidence="4">Seedling</tissue>
    </source>
</reference>
<feature type="compositionally biased region" description="Low complexity" evidence="1">
    <location>
        <begin position="139"/>
        <end position="161"/>
    </location>
</feature>
<dbReference type="InterPro" id="IPR039607">
    <property type="entry name" value="VQ_8/17/18/20/21/25"/>
</dbReference>
<feature type="compositionally biased region" description="Basic and acidic residues" evidence="1">
    <location>
        <begin position="1"/>
        <end position="13"/>
    </location>
</feature>
<dbReference type="RefSeq" id="XP_015895643.3">
    <property type="nucleotide sequence ID" value="XM_016040157.4"/>
</dbReference>